<dbReference type="EMBL" id="AP018448">
    <property type="protein sequence ID" value="BBC30005.1"/>
    <property type="molecule type" value="Genomic_DNA"/>
</dbReference>
<name>A0ABM7F2J5_9ACTN</name>
<evidence type="ECO:0000313" key="2">
    <source>
        <dbReference type="Proteomes" id="UP001321542"/>
    </source>
</evidence>
<sequence>MTTAPARLSSVDLAEAYYVAQARLTRSAVNRVQTLWRELDSRDLTGSWETLVGPGVVEAVAVGQLAAAAQADPYLDAIETADGDGPDGSARLRAATFAGHASDGRALDTLLYLPVITTKQGIAAGLSDTEAMMRGLNQMLRMAATQVTDAGRTAVGAGIAGRRTIRGYIRIATAPCCARCAILSGKEFGWNAGFQRHPRCDCIHMPATLVARSSLRRGFLEHREMAPTVGARGPRGFVDAQTYFGSLSRREQDRIFTIAGARAIRDGADITSVVNARRGMYTASAYGQRLRATREGVTTRGAFFRSERARDIARGRVPANIGRAYRLRTPRLMPEQIYQLAGSRDEAIAMLRRFGYLD</sequence>
<organism evidence="1 2">
    <name type="scientific">Streptomyces graminofaciens</name>
    <dbReference type="NCBI Taxonomy" id="68212"/>
    <lineage>
        <taxon>Bacteria</taxon>
        <taxon>Bacillati</taxon>
        <taxon>Actinomycetota</taxon>
        <taxon>Actinomycetes</taxon>
        <taxon>Kitasatosporales</taxon>
        <taxon>Streptomycetaceae</taxon>
        <taxon>Streptomyces</taxon>
    </lineage>
</organism>
<reference evidence="1 2" key="1">
    <citation type="journal article" date="2010" name="ChemBioChem">
        <title>Cloning and characterization of the biosynthetic gene cluster of 16-membered macrolide antibiotic FD-891: involvement of a dual functional cytochrome P450 monooxygenase catalyzing epoxidation and hydroxylation.</title>
        <authorList>
            <person name="Kudo F."/>
            <person name="Motegi A."/>
            <person name="Mizoue K."/>
            <person name="Eguchi T."/>
        </authorList>
    </citation>
    <scope>NUCLEOTIDE SEQUENCE [LARGE SCALE GENOMIC DNA]</scope>
    <source>
        <strain evidence="1 2">A-8890</strain>
    </source>
</reference>
<keyword evidence="2" id="KW-1185">Reference proteome</keyword>
<protein>
    <submittedName>
        <fullName evidence="1">Uncharacterized protein</fullName>
    </submittedName>
</protein>
<dbReference type="RefSeq" id="WP_286248297.1">
    <property type="nucleotide sequence ID" value="NZ_AP018448.1"/>
</dbReference>
<evidence type="ECO:0000313" key="1">
    <source>
        <dbReference type="EMBL" id="BBC30005.1"/>
    </source>
</evidence>
<gene>
    <name evidence="1" type="ORF">SGFS_012990</name>
</gene>
<reference evidence="1 2" key="2">
    <citation type="journal article" date="2023" name="ChemBioChem">
        <title>Acyltransferase Domain Exchange between Two Independent Type I Polyketide Synthases in the Same Producer Strain of Macrolide Antibiotics.</title>
        <authorList>
            <person name="Kudo F."/>
            <person name="Kishikawa K."/>
            <person name="Tsuboi K."/>
            <person name="Kido T."/>
            <person name="Usui T."/>
            <person name="Hashimoto J."/>
            <person name="Shin-Ya K."/>
            <person name="Miyanaga A."/>
            <person name="Eguchi T."/>
        </authorList>
    </citation>
    <scope>NUCLEOTIDE SEQUENCE [LARGE SCALE GENOMIC DNA]</scope>
    <source>
        <strain evidence="1 2">A-8890</strain>
    </source>
</reference>
<accession>A0ABM7F2J5</accession>
<dbReference type="Proteomes" id="UP001321542">
    <property type="component" value="Chromosome"/>
</dbReference>
<proteinExistence type="predicted"/>